<dbReference type="EMBL" id="KN611518">
    <property type="protein sequence ID" value="KHJ76677.1"/>
    <property type="molecule type" value="Genomic_DNA"/>
</dbReference>
<name>A0A0B1RZN1_OESDE</name>
<organism evidence="1 2">
    <name type="scientific">Oesophagostomum dentatum</name>
    <name type="common">Nodular worm</name>
    <dbReference type="NCBI Taxonomy" id="61180"/>
    <lineage>
        <taxon>Eukaryota</taxon>
        <taxon>Metazoa</taxon>
        <taxon>Ecdysozoa</taxon>
        <taxon>Nematoda</taxon>
        <taxon>Chromadorea</taxon>
        <taxon>Rhabditida</taxon>
        <taxon>Rhabditina</taxon>
        <taxon>Rhabditomorpha</taxon>
        <taxon>Strongyloidea</taxon>
        <taxon>Strongylidae</taxon>
        <taxon>Oesophagostomum</taxon>
    </lineage>
</organism>
<dbReference type="AlphaFoldDB" id="A0A0B1RZN1"/>
<reference evidence="1 2" key="1">
    <citation type="submission" date="2014-03" db="EMBL/GenBank/DDBJ databases">
        <title>Draft genome of the hookworm Oesophagostomum dentatum.</title>
        <authorList>
            <person name="Mitreva M."/>
        </authorList>
    </citation>
    <scope>NUCLEOTIDE SEQUENCE [LARGE SCALE GENOMIC DNA]</scope>
    <source>
        <strain evidence="1 2">OD-Hann</strain>
    </source>
</reference>
<gene>
    <name evidence="1" type="ORF">OESDEN_23703</name>
</gene>
<sequence>MGSNVCYCHRHGMHLLSVHRSHHSDLACKPQTRTKDWSYGSGNYGLWRTSWSNLLWFGDDIGQRCNSGKRYAGVDNGRSDSGNRILPGEAVVHFLLKVSLK</sequence>
<protein>
    <submittedName>
        <fullName evidence="1">Uncharacterized protein</fullName>
    </submittedName>
</protein>
<evidence type="ECO:0000313" key="2">
    <source>
        <dbReference type="Proteomes" id="UP000053660"/>
    </source>
</evidence>
<evidence type="ECO:0000313" key="1">
    <source>
        <dbReference type="EMBL" id="KHJ76677.1"/>
    </source>
</evidence>
<keyword evidence="2" id="KW-1185">Reference proteome</keyword>
<accession>A0A0B1RZN1</accession>
<proteinExistence type="predicted"/>
<dbReference type="Proteomes" id="UP000053660">
    <property type="component" value="Unassembled WGS sequence"/>
</dbReference>